<accession>A0A0T5PB92</accession>
<dbReference type="PANTHER" id="PTHR30537:SF26">
    <property type="entry name" value="GLYCINE CLEAVAGE SYSTEM TRANSCRIPTIONAL ACTIVATOR"/>
    <property type="match status" value="1"/>
</dbReference>
<dbReference type="STRING" id="540747.SAMN04488031_101656"/>
<dbReference type="FunFam" id="3.40.190.10:FF:000017">
    <property type="entry name" value="Glycine cleavage system transcriptional activator"/>
    <property type="match status" value="1"/>
</dbReference>
<feature type="domain" description="HTH lysR-type" evidence="5">
    <location>
        <begin position="10"/>
        <end position="67"/>
    </location>
</feature>
<dbReference type="PANTHER" id="PTHR30537">
    <property type="entry name" value="HTH-TYPE TRANSCRIPTIONAL REGULATOR"/>
    <property type="match status" value="1"/>
</dbReference>
<dbReference type="Gene3D" id="1.10.10.10">
    <property type="entry name" value="Winged helix-like DNA-binding domain superfamily/Winged helix DNA-binding domain"/>
    <property type="match status" value="1"/>
</dbReference>
<keyword evidence="3" id="KW-0238">DNA-binding</keyword>
<dbReference type="AlphaFoldDB" id="A0A0T5PB92"/>
<dbReference type="InterPro" id="IPR036390">
    <property type="entry name" value="WH_DNA-bd_sf"/>
</dbReference>
<name>A0A0T5PB92_9RHOB</name>
<dbReference type="Gene3D" id="3.40.190.10">
    <property type="entry name" value="Periplasmic binding protein-like II"/>
    <property type="match status" value="2"/>
</dbReference>
<dbReference type="PROSITE" id="PS50931">
    <property type="entry name" value="HTH_LYSR"/>
    <property type="match status" value="1"/>
</dbReference>
<comment type="similarity">
    <text evidence="1">Belongs to the LysR transcriptional regulatory family.</text>
</comment>
<dbReference type="PATRIC" id="fig|540747.5.peg.4605"/>
<dbReference type="Pfam" id="PF00126">
    <property type="entry name" value="HTH_1"/>
    <property type="match status" value="1"/>
</dbReference>
<dbReference type="Pfam" id="PF03466">
    <property type="entry name" value="LysR_substrate"/>
    <property type="match status" value="1"/>
</dbReference>
<keyword evidence="8" id="KW-1185">Reference proteome</keyword>
<proteinExistence type="inferred from homology"/>
<evidence type="ECO:0000313" key="9">
    <source>
        <dbReference type="Proteomes" id="UP000325785"/>
    </source>
</evidence>
<reference evidence="7 9" key="2">
    <citation type="submission" date="2018-08" db="EMBL/GenBank/DDBJ databases">
        <title>Genetic Globetrotter - A new plasmid hitch-hiking vast phylogenetic and geographic distances.</title>
        <authorList>
            <person name="Vollmers J."/>
            <person name="Petersen J."/>
        </authorList>
    </citation>
    <scope>NUCLEOTIDE SEQUENCE [LARGE SCALE GENOMIC DNA]</scope>
    <source>
        <strain evidence="7 9">DSM 26383</strain>
    </source>
</reference>
<dbReference type="Proteomes" id="UP000325785">
    <property type="component" value="Chromosome"/>
</dbReference>
<dbReference type="PRINTS" id="PR00039">
    <property type="entry name" value="HTHLYSR"/>
</dbReference>
<reference evidence="6 8" key="1">
    <citation type="submission" date="2015-04" db="EMBL/GenBank/DDBJ databases">
        <title>The draft genome sequence of Roseovarius indicus B108T.</title>
        <authorList>
            <person name="Li G."/>
            <person name="Lai Q."/>
            <person name="Shao Z."/>
            <person name="Yan P."/>
        </authorList>
    </citation>
    <scope>NUCLEOTIDE SEQUENCE [LARGE SCALE GENOMIC DNA]</scope>
    <source>
        <strain evidence="6 8">B108</strain>
    </source>
</reference>
<dbReference type="GO" id="GO:0043565">
    <property type="term" value="F:sequence-specific DNA binding"/>
    <property type="evidence" value="ECO:0007669"/>
    <property type="project" value="TreeGrafter"/>
</dbReference>
<dbReference type="EMBL" id="LAXI01000004">
    <property type="protein sequence ID" value="KRS18280.1"/>
    <property type="molecule type" value="Genomic_DNA"/>
</dbReference>
<dbReference type="InterPro" id="IPR000847">
    <property type="entry name" value="LysR_HTH_N"/>
</dbReference>
<dbReference type="InterPro" id="IPR005119">
    <property type="entry name" value="LysR_subst-bd"/>
</dbReference>
<keyword evidence="4" id="KW-0804">Transcription</keyword>
<dbReference type="EMBL" id="CP031598">
    <property type="protein sequence ID" value="QEW26882.1"/>
    <property type="molecule type" value="Genomic_DNA"/>
</dbReference>
<evidence type="ECO:0000256" key="1">
    <source>
        <dbReference type="ARBA" id="ARBA00009437"/>
    </source>
</evidence>
<sequence length="303" mass="33141">MPPAPRRFLPSTAALRALEALDRLGSVTAAAEDLNLTQGAVSRQLQALEEQLGVPLVIRQGRRVVLTPEAAHYASDIRGALQKITQASLRLTVNPTGGSLDLAILPTFGMRWLVPRLSDFARRHPEVTINLTTRLRPFNFASEPFDAAIHFGKADWPGAASMKLRPEAVVAVCAPEVLAGSHPQRAEDLLRLPLLHIETRPEAWAAWFAEHGVEAAQVTGQIYDQFSTITQAALHGLGVALLPDYLAEQDLATGRLCKAWGGPTPSPGAYHLVWPVEKSGDRALLKFRDWLATQTEDDERLPR</sequence>
<organism evidence="6 8">
    <name type="scientific">Roseovarius indicus</name>
    <dbReference type="NCBI Taxonomy" id="540747"/>
    <lineage>
        <taxon>Bacteria</taxon>
        <taxon>Pseudomonadati</taxon>
        <taxon>Pseudomonadota</taxon>
        <taxon>Alphaproteobacteria</taxon>
        <taxon>Rhodobacterales</taxon>
        <taxon>Roseobacteraceae</taxon>
        <taxon>Roseovarius</taxon>
    </lineage>
</organism>
<evidence type="ECO:0000256" key="3">
    <source>
        <dbReference type="ARBA" id="ARBA00023125"/>
    </source>
</evidence>
<evidence type="ECO:0000259" key="5">
    <source>
        <dbReference type="PROSITE" id="PS50931"/>
    </source>
</evidence>
<protein>
    <submittedName>
        <fullName evidence="7">Gcv operon activator</fullName>
    </submittedName>
    <submittedName>
        <fullName evidence="6">LysR family transcriptional regulator</fullName>
    </submittedName>
</protein>
<dbReference type="InterPro" id="IPR058163">
    <property type="entry name" value="LysR-type_TF_proteobact-type"/>
</dbReference>
<dbReference type="GO" id="GO:0003700">
    <property type="term" value="F:DNA-binding transcription factor activity"/>
    <property type="evidence" value="ECO:0007669"/>
    <property type="project" value="InterPro"/>
</dbReference>
<gene>
    <name evidence="7" type="primary">gcvA_9</name>
    <name evidence="7" type="ORF">RIdsm_02688</name>
    <name evidence="6" type="ORF">XM52_09060</name>
</gene>
<evidence type="ECO:0000313" key="8">
    <source>
        <dbReference type="Proteomes" id="UP000051401"/>
    </source>
</evidence>
<dbReference type="RefSeq" id="WP_057815473.1">
    <property type="nucleotide sequence ID" value="NZ_CP031598.1"/>
</dbReference>
<dbReference type="SUPFAM" id="SSF53850">
    <property type="entry name" value="Periplasmic binding protein-like II"/>
    <property type="match status" value="1"/>
</dbReference>
<evidence type="ECO:0000256" key="4">
    <source>
        <dbReference type="ARBA" id="ARBA00023163"/>
    </source>
</evidence>
<keyword evidence="2" id="KW-0805">Transcription regulation</keyword>
<dbReference type="InterPro" id="IPR036388">
    <property type="entry name" value="WH-like_DNA-bd_sf"/>
</dbReference>
<dbReference type="Proteomes" id="UP000051401">
    <property type="component" value="Unassembled WGS sequence"/>
</dbReference>
<dbReference type="GO" id="GO:0006351">
    <property type="term" value="P:DNA-templated transcription"/>
    <property type="evidence" value="ECO:0007669"/>
    <property type="project" value="TreeGrafter"/>
</dbReference>
<evidence type="ECO:0000313" key="6">
    <source>
        <dbReference type="EMBL" id="KRS18280.1"/>
    </source>
</evidence>
<dbReference type="SUPFAM" id="SSF46785">
    <property type="entry name" value="Winged helix' DNA-binding domain"/>
    <property type="match status" value="1"/>
</dbReference>
<dbReference type="OrthoDB" id="5526340at2"/>
<evidence type="ECO:0000313" key="7">
    <source>
        <dbReference type="EMBL" id="QEW26882.1"/>
    </source>
</evidence>
<evidence type="ECO:0000256" key="2">
    <source>
        <dbReference type="ARBA" id="ARBA00023015"/>
    </source>
</evidence>
<dbReference type="KEGG" id="rid:RIdsm_02688"/>